<gene>
    <name evidence="1" type="ORF">DFO60_4097</name>
</gene>
<protein>
    <submittedName>
        <fullName evidence="1">Uncharacterized protein</fullName>
    </submittedName>
</protein>
<name>A0A3D9EFS9_ECTOL</name>
<accession>A0A3D9EFS9</accession>
<dbReference type="Proteomes" id="UP000256988">
    <property type="component" value="Unassembled WGS sequence"/>
</dbReference>
<sequence>MPNVNQRSSNAQPITLHPALVQRCQATALLGEAVIRYQVSRSSGDRIHLLALASMANTLGALTAEDAEVIETTLAKPAQQHTGASA</sequence>
<comment type="caution">
    <text evidence="1">The sequence shown here is derived from an EMBL/GenBank/DDBJ whole genome shotgun (WGS) entry which is preliminary data.</text>
</comment>
<dbReference type="EMBL" id="QRDL01000006">
    <property type="protein sequence ID" value="RED01255.1"/>
    <property type="molecule type" value="Genomic_DNA"/>
</dbReference>
<evidence type="ECO:0000313" key="2">
    <source>
        <dbReference type="Proteomes" id="UP000256988"/>
    </source>
</evidence>
<dbReference type="AlphaFoldDB" id="A0A3D9EFS9"/>
<organism evidence="1 2">
    <name type="scientific">Ectopseudomonas oleovorans</name>
    <name type="common">Pseudomonas oleovorans</name>
    <dbReference type="NCBI Taxonomy" id="301"/>
    <lineage>
        <taxon>Bacteria</taxon>
        <taxon>Pseudomonadati</taxon>
        <taxon>Pseudomonadota</taxon>
        <taxon>Gammaproteobacteria</taxon>
        <taxon>Pseudomonadales</taxon>
        <taxon>Pseudomonadaceae</taxon>
        <taxon>Ectopseudomonas</taxon>
    </lineage>
</organism>
<proteinExistence type="predicted"/>
<dbReference type="RefSeq" id="WP_115946729.1">
    <property type="nucleotide sequence ID" value="NZ_QRDL01000006.1"/>
</dbReference>
<evidence type="ECO:0000313" key="1">
    <source>
        <dbReference type="EMBL" id="RED01255.1"/>
    </source>
</evidence>
<reference evidence="1 2" key="1">
    <citation type="submission" date="2018-07" db="EMBL/GenBank/DDBJ databases">
        <title>Genome sequencing of rice bacterial endophytes.</title>
        <authorList>
            <person name="Venturi V."/>
        </authorList>
    </citation>
    <scope>NUCLEOTIDE SEQUENCE [LARGE SCALE GENOMIC DNA]</scope>
    <source>
        <strain evidence="1 2">AG1002</strain>
    </source>
</reference>